<organism evidence="2 3">
    <name type="scientific">Verticillium longisporum</name>
    <name type="common">Verticillium dahliae var. longisporum</name>
    <dbReference type="NCBI Taxonomy" id="100787"/>
    <lineage>
        <taxon>Eukaryota</taxon>
        <taxon>Fungi</taxon>
        <taxon>Dikarya</taxon>
        <taxon>Ascomycota</taxon>
        <taxon>Pezizomycotina</taxon>
        <taxon>Sordariomycetes</taxon>
        <taxon>Hypocreomycetidae</taxon>
        <taxon>Glomerellales</taxon>
        <taxon>Plectosphaerellaceae</taxon>
        <taxon>Verticillium</taxon>
    </lineage>
</organism>
<sequence length="340" mass="38344">MESGIELGIERVGDGRYSLRLIPTKNGQDVYLEPARRSEEEVRLDERKADDLITKLLSEGNSNEVTAGKVLQQRRVQLTNSLSPLEKVSEAREWLSQESKTTKRSPVQITPSRNGSQAPLSPFSEYVAIQVGERLFQTTRTTLRKSPLLRNLISQHVASRTNPLFLDTDPATFADLLAYFRTALYPLFWSASAGHNLPRYASLHAAARYFRVRDLESWLARKAYLSVVTVDVRLRKAEALGRQPFHRQHILQGHQTLTVGAAVAGREVVWTCPAGNGEHDGDSLMCEVEGCCGSMMTNSAKDRPEQRVLMDVVKIITEERTYSVDEKMLWSWEDEGERGQ</sequence>
<feature type="region of interest" description="Disordered" evidence="1">
    <location>
        <begin position="93"/>
        <end position="119"/>
    </location>
</feature>
<protein>
    <recommendedName>
        <fullName evidence="4">BTB domain-containing protein</fullName>
    </recommendedName>
</protein>
<evidence type="ECO:0008006" key="4">
    <source>
        <dbReference type="Google" id="ProtNLM"/>
    </source>
</evidence>
<dbReference type="Proteomes" id="UP000689129">
    <property type="component" value="Unassembled WGS sequence"/>
</dbReference>
<evidence type="ECO:0000313" key="2">
    <source>
        <dbReference type="EMBL" id="KAG7133699.1"/>
    </source>
</evidence>
<evidence type="ECO:0000256" key="1">
    <source>
        <dbReference type="SAM" id="MobiDB-lite"/>
    </source>
</evidence>
<evidence type="ECO:0000313" key="3">
    <source>
        <dbReference type="Proteomes" id="UP000689129"/>
    </source>
</evidence>
<comment type="caution">
    <text evidence="2">The sequence shown here is derived from an EMBL/GenBank/DDBJ whole genome shotgun (WGS) entry which is preliminary data.</text>
</comment>
<accession>A0A8I2ZKP2</accession>
<dbReference type="OrthoDB" id="2414723at2759"/>
<reference evidence="2" key="1">
    <citation type="journal article" date="2021" name="Mol. Plant Pathol.">
        <title>A 20-kb lineage-specific genomic region tames virulence in pathogenic amphidiploid Verticillium longisporum.</title>
        <authorList>
            <person name="Harting R."/>
            <person name="Starke J."/>
            <person name="Kusch H."/>
            <person name="Poggeler S."/>
            <person name="Maurus I."/>
            <person name="Schluter R."/>
            <person name="Landesfeind M."/>
            <person name="Bulla I."/>
            <person name="Nowrousian M."/>
            <person name="de Jonge R."/>
            <person name="Stahlhut G."/>
            <person name="Hoff K.J."/>
            <person name="Asshauer K.P."/>
            <person name="Thurmer A."/>
            <person name="Stanke M."/>
            <person name="Daniel R."/>
            <person name="Morgenstern B."/>
            <person name="Thomma B.P.H.J."/>
            <person name="Kronstad J.W."/>
            <person name="Braus-Stromeyer S.A."/>
            <person name="Braus G.H."/>
        </authorList>
    </citation>
    <scope>NUCLEOTIDE SEQUENCE</scope>
    <source>
        <strain evidence="2">Vl32</strain>
    </source>
</reference>
<dbReference type="AlphaFoldDB" id="A0A8I2ZKP2"/>
<gene>
    <name evidence="2" type="ORF">HYQ45_008128</name>
</gene>
<feature type="compositionally biased region" description="Polar residues" evidence="1">
    <location>
        <begin position="96"/>
        <end position="119"/>
    </location>
</feature>
<dbReference type="EMBL" id="JAEMWZ010000153">
    <property type="protein sequence ID" value="KAG7133699.1"/>
    <property type="molecule type" value="Genomic_DNA"/>
</dbReference>
<name>A0A8I2ZKP2_VERLO</name>
<proteinExistence type="predicted"/>